<feature type="transmembrane region" description="Helical" evidence="7">
    <location>
        <begin position="88"/>
        <end position="109"/>
    </location>
</feature>
<feature type="transmembrane region" description="Helical" evidence="7">
    <location>
        <begin position="121"/>
        <end position="138"/>
    </location>
</feature>
<dbReference type="InterPro" id="IPR003370">
    <property type="entry name" value="Chromate_transpt"/>
</dbReference>
<feature type="transmembrane region" description="Helical" evidence="7">
    <location>
        <begin position="364"/>
        <end position="381"/>
    </location>
</feature>
<dbReference type="GO" id="GO:0015109">
    <property type="term" value="F:chromate transmembrane transporter activity"/>
    <property type="evidence" value="ECO:0007669"/>
    <property type="project" value="InterPro"/>
</dbReference>
<feature type="transmembrane region" description="Helical" evidence="7">
    <location>
        <begin position="338"/>
        <end position="358"/>
    </location>
</feature>
<comment type="similarity">
    <text evidence="2">Belongs to the chromate ion transporter (CHR) (TC 2.A.51) family.</text>
</comment>
<dbReference type="PANTHER" id="PTHR43663">
    <property type="entry name" value="CHROMATE TRANSPORT PROTEIN-RELATED"/>
    <property type="match status" value="1"/>
</dbReference>
<evidence type="ECO:0000256" key="6">
    <source>
        <dbReference type="ARBA" id="ARBA00023136"/>
    </source>
</evidence>
<dbReference type="Proteomes" id="UP000326570">
    <property type="component" value="Unassembled WGS sequence"/>
</dbReference>
<evidence type="ECO:0000256" key="5">
    <source>
        <dbReference type="ARBA" id="ARBA00022989"/>
    </source>
</evidence>
<sequence>MVNNPESNNLKQSYLKIFLRFLKFGFLAWGGPVAQIAMIREELVEQEKWVTGEHFNRTLAIYQALPGPEAHELCVFFGMVAGGRWGGFLAGLGFMLPGFLLMLLFSWIYLQFGISDPTFNAVFKGFQAAVIALIFFAVHRIGKHALSNKALLAIAILSAFASLLKAPFYLVLPVASLLYVLAAKGKRILAILLGAILIAFSIYTFSQTNRSLKKADNVPANRQISRPVKTEAAKLLGSGLKAGLLTFGGAYTAIPFVQEDAVERNGWLSNEQFLDGIALSGILPAPLIIFSTFVGFLAGGWLGAILMTIGVFLPAFSFTLIGHNYLERIIQNKGTHHFLDGMTAGVVGLIAVTALELFRTTITSWQAVLIFAGSWLLLYTVKGKGTVVLVILGSGLAGFLWHLFS</sequence>
<dbReference type="InterPro" id="IPR014047">
    <property type="entry name" value="Chr_Tranpt_l_chain"/>
</dbReference>
<evidence type="ECO:0000256" key="3">
    <source>
        <dbReference type="ARBA" id="ARBA00022475"/>
    </source>
</evidence>
<dbReference type="EMBL" id="VTWT01000003">
    <property type="protein sequence ID" value="KAA9340006.1"/>
    <property type="molecule type" value="Genomic_DNA"/>
</dbReference>
<evidence type="ECO:0000256" key="7">
    <source>
        <dbReference type="SAM" id="Phobius"/>
    </source>
</evidence>
<protein>
    <submittedName>
        <fullName evidence="8">Chromate efflux transporter</fullName>
    </submittedName>
</protein>
<feature type="transmembrane region" description="Helical" evidence="7">
    <location>
        <begin position="17"/>
        <end position="39"/>
    </location>
</feature>
<name>A0A5N1J2L2_9BACT</name>
<keyword evidence="9" id="KW-1185">Reference proteome</keyword>
<dbReference type="GO" id="GO:0005886">
    <property type="term" value="C:plasma membrane"/>
    <property type="evidence" value="ECO:0007669"/>
    <property type="project" value="UniProtKB-SubCell"/>
</dbReference>
<comment type="caution">
    <text evidence="8">The sequence shown here is derived from an EMBL/GenBank/DDBJ whole genome shotgun (WGS) entry which is preliminary data.</text>
</comment>
<dbReference type="PANTHER" id="PTHR43663:SF1">
    <property type="entry name" value="CHROMATE TRANSPORTER"/>
    <property type="match status" value="1"/>
</dbReference>
<keyword evidence="6 7" id="KW-0472">Membrane</keyword>
<reference evidence="8 9" key="1">
    <citation type="submission" date="2019-09" db="EMBL/GenBank/DDBJ databases">
        <title>Genome sequence of Adhaeribacter sp. M2.</title>
        <authorList>
            <person name="Srinivasan S."/>
        </authorList>
    </citation>
    <scope>NUCLEOTIDE SEQUENCE [LARGE SCALE GENOMIC DNA]</scope>
    <source>
        <strain evidence="8 9">M2</strain>
    </source>
</reference>
<evidence type="ECO:0000256" key="2">
    <source>
        <dbReference type="ARBA" id="ARBA00005262"/>
    </source>
</evidence>
<dbReference type="InterPro" id="IPR052518">
    <property type="entry name" value="CHR_Transporter"/>
</dbReference>
<feature type="transmembrane region" description="Helical" evidence="7">
    <location>
        <begin position="386"/>
        <end position="404"/>
    </location>
</feature>
<evidence type="ECO:0000313" key="9">
    <source>
        <dbReference type="Proteomes" id="UP000326570"/>
    </source>
</evidence>
<feature type="transmembrane region" description="Helical" evidence="7">
    <location>
        <begin position="273"/>
        <end position="298"/>
    </location>
</feature>
<evidence type="ECO:0000256" key="4">
    <source>
        <dbReference type="ARBA" id="ARBA00022692"/>
    </source>
</evidence>
<dbReference type="NCBIfam" id="TIGR00937">
    <property type="entry name" value="2A51"/>
    <property type="match status" value="1"/>
</dbReference>
<keyword evidence="3" id="KW-1003">Cell membrane</keyword>
<feature type="transmembrane region" description="Helical" evidence="7">
    <location>
        <begin position="188"/>
        <end position="205"/>
    </location>
</feature>
<keyword evidence="5 7" id="KW-1133">Transmembrane helix</keyword>
<dbReference type="PIRSF" id="PIRSF004810">
    <property type="entry name" value="ChrA"/>
    <property type="match status" value="1"/>
</dbReference>
<proteinExistence type="inferred from homology"/>
<organism evidence="8 9">
    <name type="scientific">Adhaeribacter soli</name>
    <dbReference type="NCBI Taxonomy" id="2607655"/>
    <lineage>
        <taxon>Bacteria</taxon>
        <taxon>Pseudomonadati</taxon>
        <taxon>Bacteroidota</taxon>
        <taxon>Cytophagia</taxon>
        <taxon>Cytophagales</taxon>
        <taxon>Hymenobacteraceae</taxon>
        <taxon>Adhaeribacter</taxon>
    </lineage>
</organism>
<feature type="transmembrane region" description="Helical" evidence="7">
    <location>
        <begin position="304"/>
        <end position="326"/>
    </location>
</feature>
<dbReference type="AlphaFoldDB" id="A0A5N1J2L2"/>
<dbReference type="Pfam" id="PF02417">
    <property type="entry name" value="Chromate_transp"/>
    <property type="match status" value="2"/>
</dbReference>
<comment type="subcellular location">
    <subcellularLocation>
        <location evidence="1">Cell membrane</location>
        <topology evidence="1">Multi-pass membrane protein</topology>
    </subcellularLocation>
</comment>
<evidence type="ECO:0000313" key="8">
    <source>
        <dbReference type="EMBL" id="KAA9340006.1"/>
    </source>
</evidence>
<accession>A0A5N1J2L2</accession>
<evidence type="ECO:0000256" key="1">
    <source>
        <dbReference type="ARBA" id="ARBA00004651"/>
    </source>
</evidence>
<keyword evidence="4 7" id="KW-0812">Transmembrane</keyword>
<gene>
    <name evidence="8" type="primary">chrA</name>
    <name evidence="8" type="ORF">F0P94_06555</name>
</gene>
<feature type="transmembrane region" description="Helical" evidence="7">
    <location>
        <begin position="150"/>
        <end position="182"/>
    </location>
</feature>